<dbReference type="Proteomes" id="UP001202289">
    <property type="component" value="Unassembled WGS sequence"/>
</dbReference>
<evidence type="ECO:0000313" key="1">
    <source>
        <dbReference type="EMBL" id="MCM3738118.1"/>
    </source>
</evidence>
<reference evidence="1" key="1">
    <citation type="submission" date="2022-05" db="EMBL/GenBank/DDBJ databases">
        <title>Comparative Genomics of Spacecraft Associated Microbes.</title>
        <authorList>
            <person name="Tran M.T."/>
            <person name="Wright A."/>
            <person name="Seuylemezian A."/>
            <person name="Eisen J."/>
            <person name="Coil D."/>
        </authorList>
    </citation>
    <scope>NUCLEOTIDE SEQUENCE</scope>
    <source>
        <strain evidence="1">FAIRING 10M-2.2</strain>
    </source>
</reference>
<sequence length="58" mass="6947">MDHKQLITEVNDLLETYCDGCFLQKHFRKEQSKYYAHSFCIRQCTIGEKLQEYGKQLS</sequence>
<proteinExistence type="predicted"/>
<organism evidence="1 2">
    <name type="scientific">Bacillus cytotoxicus</name>
    <dbReference type="NCBI Taxonomy" id="580165"/>
    <lineage>
        <taxon>Bacteria</taxon>
        <taxon>Bacillati</taxon>
        <taxon>Bacillota</taxon>
        <taxon>Bacilli</taxon>
        <taxon>Bacillales</taxon>
        <taxon>Bacillaceae</taxon>
        <taxon>Bacillus</taxon>
        <taxon>Bacillus cereus group</taxon>
    </lineage>
</organism>
<gene>
    <name evidence="1" type="ORF">M3215_20585</name>
</gene>
<evidence type="ECO:0000313" key="2">
    <source>
        <dbReference type="Proteomes" id="UP001202289"/>
    </source>
</evidence>
<keyword evidence="2" id="KW-1185">Reference proteome</keyword>
<accession>A0ACC6ABL5</accession>
<keyword evidence="1" id="KW-0863">Zinc-finger</keyword>
<protein>
    <submittedName>
        <fullName evidence="1">Zinc-finger domain-containing protein</fullName>
    </submittedName>
</protein>
<keyword evidence="1" id="KW-0862">Zinc</keyword>
<name>A0ACC6ABL5_9BACI</name>
<comment type="caution">
    <text evidence="1">The sequence shown here is derived from an EMBL/GenBank/DDBJ whole genome shotgun (WGS) entry which is preliminary data.</text>
</comment>
<dbReference type="EMBL" id="JAMBOP010000035">
    <property type="protein sequence ID" value="MCM3738118.1"/>
    <property type="molecule type" value="Genomic_DNA"/>
</dbReference>
<keyword evidence="1" id="KW-0479">Metal-binding</keyword>